<dbReference type="Proteomes" id="UP000190541">
    <property type="component" value="Unassembled WGS sequence"/>
</dbReference>
<dbReference type="Gene3D" id="2.60.40.1120">
    <property type="entry name" value="Carboxypeptidase-like, regulatory domain"/>
    <property type="match status" value="1"/>
</dbReference>
<evidence type="ECO:0000313" key="1">
    <source>
        <dbReference type="EMBL" id="SKB78563.1"/>
    </source>
</evidence>
<sequence>MVLLAAAIGWLAPVYAQQRLVGKVVRAENDEPIAGASVFINNTTYGTSSANNGDFELPAIATGTYEIIVSAVGYHTYAMPIDLSGRQPAFLHIKLEAKQTMLEEVEVVAFEANGWKQWGRLFLEVFIGTSPNADKTLLLNPEVLRFRHYRDEGYLEAIATAPLVIKNRSLGYTVEYVLENFRVDFRNRINQYAGYPHFIEMAGGARSRRVYAKRRKATYQTSLMHFMRSLYQGSLSEDGFEVRRMQRKPNEEKRRVRTLQRTIYKSVWDTTRRMHISVLADPVVYTEDSLAYFREIMAQDDELVTVFPQLLTVDSLLVDSLDGRKKMVFEDYLHVQNTRLKEEPGYLRHFNEVRKPGPQTSMLLLYDNPYIWIERNGSYFPPQSLYTGWYWAWCDKIADLLPLDYNPPTVD</sequence>
<protein>
    <submittedName>
        <fullName evidence="1">CarboxypepD_reg-like domain-containing protein</fullName>
    </submittedName>
</protein>
<dbReference type="SUPFAM" id="SSF49464">
    <property type="entry name" value="Carboxypeptidase regulatory domain-like"/>
    <property type="match status" value="1"/>
</dbReference>
<reference evidence="1 2" key="1">
    <citation type="submission" date="2017-02" db="EMBL/GenBank/DDBJ databases">
        <authorList>
            <person name="Peterson S.W."/>
        </authorList>
    </citation>
    <scope>NUCLEOTIDE SEQUENCE [LARGE SCALE GENOMIC DNA]</scope>
    <source>
        <strain evidence="1 2">DSM 22899</strain>
    </source>
</reference>
<accession>A0A1T5E476</accession>
<dbReference type="EMBL" id="FUYS01000008">
    <property type="protein sequence ID" value="SKB78563.1"/>
    <property type="molecule type" value="Genomic_DNA"/>
</dbReference>
<organism evidence="1 2">
    <name type="scientific">Parapedobacter luteus</name>
    <dbReference type="NCBI Taxonomy" id="623280"/>
    <lineage>
        <taxon>Bacteria</taxon>
        <taxon>Pseudomonadati</taxon>
        <taxon>Bacteroidota</taxon>
        <taxon>Sphingobacteriia</taxon>
        <taxon>Sphingobacteriales</taxon>
        <taxon>Sphingobacteriaceae</taxon>
        <taxon>Parapedobacter</taxon>
    </lineage>
</organism>
<dbReference type="InterPro" id="IPR008969">
    <property type="entry name" value="CarboxyPept-like_regulatory"/>
</dbReference>
<name>A0A1T5E476_9SPHI</name>
<dbReference type="STRING" id="623280.SAMN05660226_03135"/>
<evidence type="ECO:0000313" key="2">
    <source>
        <dbReference type="Proteomes" id="UP000190541"/>
    </source>
</evidence>
<gene>
    <name evidence="1" type="ORF">SAMN05660226_03135</name>
</gene>
<proteinExistence type="predicted"/>
<dbReference type="Pfam" id="PF13715">
    <property type="entry name" value="CarbopepD_reg_2"/>
    <property type="match status" value="1"/>
</dbReference>
<keyword evidence="2" id="KW-1185">Reference proteome</keyword>
<dbReference type="AlphaFoldDB" id="A0A1T5E476"/>